<organism evidence="1 2">
    <name type="scientific">Sphingomonas turrisvirgatae</name>
    <dbReference type="NCBI Taxonomy" id="1888892"/>
    <lineage>
        <taxon>Bacteria</taxon>
        <taxon>Pseudomonadati</taxon>
        <taxon>Pseudomonadota</taxon>
        <taxon>Alphaproteobacteria</taxon>
        <taxon>Sphingomonadales</taxon>
        <taxon>Sphingomonadaceae</taxon>
        <taxon>Sphingomonas</taxon>
    </lineage>
</organism>
<evidence type="ECO:0008006" key="3">
    <source>
        <dbReference type="Google" id="ProtNLM"/>
    </source>
</evidence>
<dbReference type="OrthoDB" id="7375163at2"/>
<dbReference type="AlphaFoldDB" id="A0A1E3LVB3"/>
<dbReference type="SUPFAM" id="SSF52540">
    <property type="entry name" value="P-loop containing nucleoside triphosphate hydrolases"/>
    <property type="match status" value="1"/>
</dbReference>
<protein>
    <recommendedName>
        <fullName evidence="3">Response regulatory domain-containing protein</fullName>
    </recommendedName>
</protein>
<dbReference type="RefSeq" id="WP_069320433.1">
    <property type="nucleotide sequence ID" value="NZ_MDDS01000024.1"/>
</dbReference>
<gene>
    <name evidence="1" type="ORF">BFL28_01665</name>
</gene>
<sequence length="389" mass="40925">MHRVALLAHDQFLMGRVRAAAADLAGVSVLPMLPSKFAPELAMLKPVLVLVDAAGPETLAMLPQIIASVAASAGDVPVVTIGNAGNAADVLTAVRAGSNDVIDREEPIANLRAQIERRLADTDPCRPGEACGFSVVLNAQAGGGGGLFALNLAVLLASRTKEALYVDCQLPASDAGAALDIGISYSLADAARDIGRMDRTLLLSAIAHHAPSSLSVLPLAIRASDQLGISHEGLLAALRTIRPLFRNLVLNAGSLREPGVLDVLSDWATRVHLVVPQTVTALRHAKALLDALPSRFDASERVQLVVDQFSPRIELSPQKMCDALGLDQMIALPDARDELINGFNIGRPYVLAKPRAPWSQTIAAAAGVPVCVEPARPRSLIGAFRRKSA</sequence>
<accession>A0A1E3LVB3</accession>
<keyword evidence="2" id="KW-1185">Reference proteome</keyword>
<proteinExistence type="predicted"/>
<reference evidence="1 2" key="1">
    <citation type="submission" date="2016-08" db="EMBL/GenBank/DDBJ databases">
        <title>Draft genome of the agarase producing Sphingomonas sp. MCT13.</title>
        <authorList>
            <person name="D'Andrea M.M."/>
            <person name="Rossolini G.M."/>
            <person name="Thaller M.C."/>
        </authorList>
    </citation>
    <scope>NUCLEOTIDE SEQUENCE [LARGE SCALE GENOMIC DNA]</scope>
    <source>
        <strain evidence="1 2">MCT13</strain>
    </source>
</reference>
<dbReference type="Proteomes" id="UP000094487">
    <property type="component" value="Unassembled WGS sequence"/>
</dbReference>
<dbReference type="STRING" id="1888892.BFL28_01665"/>
<evidence type="ECO:0000313" key="1">
    <source>
        <dbReference type="EMBL" id="ODP37711.1"/>
    </source>
</evidence>
<dbReference type="Gene3D" id="3.40.50.300">
    <property type="entry name" value="P-loop containing nucleotide triphosphate hydrolases"/>
    <property type="match status" value="1"/>
</dbReference>
<name>A0A1E3LVB3_9SPHN</name>
<evidence type="ECO:0000313" key="2">
    <source>
        <dbReference type="Proteomes" id="UP000094487"/>
    </source>
</evidence>
<dbReference type="InterPro" id="IPR027417">
    <property type="entry name" value="P-loop_NTPase"/>
</dbReference>
<comment type="caution">
    <text evidence="1">The sequence shown here is derived from an EMBL/GenBank/DDBJ whole genome shotgun (WGS) entry which is preliminary data.</text>
</comment>
<dbReference type="Gene3D" id="3.40.50.2300">
    <property type="match status" value="1"/>
</dbReference>
<dbReference type="EMBL" id="MDDS01000024">
    <property type="protein sequence ID" value="ODP37711.1"/>
    <property type="molecule type" value="Genomic_DNA"/>
</dbReference>